<keyword evidence="3" id="KW-1185">Reference proteome</keyword>
<dbReference type="InterPro" id="IPR034113">
    <property type="entry name" value="SCP_GAPR1-like"/>
</dbReference>
<dbReference type="Proteomes" id="UP001283361">
    <property type="component" value="Unassembled WGS sequence"/>
</dbReference>
<dbReference type="PRINTS" id="PR00837">
    <property type="entry name" value="V5TPXLIKE"/>
</dbReference>
<dbReference type="InterPro" id="IPR001283">
    <property type="entry name" value="CRISP-related"/>
</dbReference>
<dbReference type="SUPFAM" id="SSF55797">
    <property type="entry name" value="PR-1-like"/>
    <property type="match status" value="1"/>
</dbReference>
<dbReference type="EMBL" id="JAWDGP010002624">
    <property type="protein sequence ID" value="KAK3781336.1"/>
    <property type="molecule type" value="Genomic_DNA"/>
</dbReference>
<feature type="domain" description="SCP" evidence="1">
    <location>
        <begin position="3"/>
        <end position="142"/>
    </location>
</feature>
<dbReference type="InterPro" id="IPR035940">
    <property type="entry name" value="CAP_sf"/>
</dbReference>
<dbReference type="PRINTS" id="PR00838">
    <property type="entry name" value="V5ALLERGEN"/>
</dbReference>
<dbReference type="FunFam" id="3.40.33.10:FF:000002">
    <property type="entry name" value="Golgi-associated plant pathogenesis-related protein 1"/>
    <property type="match status" value="1"/>
</dbReference>
<dbReference type="InterPro" id="IPR002413">
    <property type="entry name" value="V5_allergen-like"/>
</dbReference>
<dbReference type="CDD" id="cd05382">
    <property type="entry name" value="CAP_GAPR1-like"/>
    <property type="match status" value="1"/>
</dbReference>
<accession>A0AAE1DSE9</accession>
<sequence length="152" mass="17363">MEDVRQQTLKTHNILRAKHGVAPLKLSDDLNVYAQSWSDTLLKNEVIKHSECMLNGSRIGENIAYRVSHQPQDLTGQEAVMHWYEEMKDHDFESEDFDPKTAHFAQVVWKGTQELGVGKSKSLDNRKSFIVCNYRPPGNLLGQIINNVSRAQ</sequence>
<dbReference type="GO" id="GO:0005576">
    <property type="term" value="C:extracellular region"/>
    <property type="evidence" value="ECO:0007669"/>
    <property type="project" value="InterPro"/>
</dbReference>
<comment type="caution">
    <text evidence="2">The sequence shown here is derived from an EMBL/GenBank/DDBJ whole genome shotgun (WGS) entry which is preliminary data.</text>
</comment>
<dbReference type="PANTHER" id="PTHR10334">
    <property type="entry name" value="CYSTEINE-RICH SECRETORY PROTEIN-RELATED"/>
    <property type="match status" value="1"/>
</dbReference>
<organism evidence="2 3">
    <name type="scientific">Elysia crispata</name>
    <name type="common">lettuce slug</name>
    <dbReference type="NCBI Taxonomy" id="231223"/>
    <lineage>
        <taxon>Eukaryota</taxon>
        <taxon>Metazoa</taxon>
        <taxon>Spiralia</taxon>
        <taxon>Lophotrochozoa</taxon>
        <taxon>Mollusca</taxon>
        <taxon>Gastropoda</taxon>
        <taxon>Heterobranchia</taxon>
        <taxon>Euthyneura</taxon>
        <taxon>Panpulmonata</taxon>
        <taxon>Sacoglossa</taxon>
        <taxon>Placobranchoidea</taxon>
        <taxon>Plakobranchidae</taxon>
        <taxon>Elysia</taxon>
    </lineage>
</organism>
<evidence type="ECO:0000259" key="1">
    <source>
        <dbReference type="SMART" id="SM00198"/>
    </source>
</evidence>
<name>A0AAE1DSE9_9GAST</name>
<evidence type="ECO:0000313" key="3">
    <source>
        <dbReference type="Proteomes" id="UP001283361"/>
    </source>
</evidence>
<dbReference type="Pfam" id="PF00188">
    <property type="entry name" value="CAP"/>
    <property type="match status" value="1"/>
</dbReference>
<proteinExistence type="predicted"/>
<dbReference type="SMART" id="SM00198">
    <property type="entry name" value="SCP"/>
    <property type="match status" value="1"/>
</dbReference>
<dbReference type="Gene3D" id="3.40.33.10">
    <property type="entry name" value="CAP"/>
    <property type="match status" value="1"/>
</dbReference>
<reference evidence="2" key="1">
    <citation type="journal article" date="2023" name="G3 (Bethesda)">
        <title>A reference genome for the long-term kleptoplast-retaining sea slug Elysia crispata morphotype clarki.</title>
        <authorList>
            <person name="Eastman K.E."/>
            <person name="Pendleton A.L."/>
            <person name="Shaikh M.A."/>
            <person name="Suttiyut T."/>
            <person name="Ogas R."/>
            <person name="Tomko P."/>
            <person name="Gavelis G."/>
            <person name="Widhalm J.R."/>
            <person name="Wisecaver J.H."/>
        </authorList>
    </citation>
    <scope>NUCLEOTIDE SEQUENCE</scope>
    <source>
        <strain evidence="2">ECLA1</strain>
    </source>
</reference>
<dbReference type="AlphaFoldDB" id="A0AAE1DSE9"/>
<evidence type="ECO:0000313" key="2">
    <source>
        <dbReference type="EMBL" id="KAK3781336.1"/>
    </source>
</evidence>
<gene>
    <name evidence="2" type="ORF">RRG08_018963</name>
</gene>
<dbReference type="InterPro" id="IPR014044">
    <property type="entry name" value="CAP_dom"/>
</dbReference>
<dbReference type="PROSITE" id="PS01010">
    <property type="entry name" value="CRISP_2"/>
    <property type="match status" value="1"/>
</dbReference>
<dbReference type="InterPro" id="IPR018244">
    <property type="entry name" value="Allrgn_V5/Tpx1_CS"/>
</dbReference>
<protein>
    <recommendedName>
        <fullName evidence="1">SCP domain-containing protein</fullName>
    </recommendedName>
</protein>